<keyword evidence="6" id="KW-1185">Reference proteome</keyword>
<sequence>MLTTPITLAFGLTTPIVNAGMAMIARPALAAAVSNAGGLGTIGSDINPPSVLRDMIVETKSLTDRPFGVDVIGDFVTDEHVDTLIAERVPLVIYFWTLPTQAHADRLRSAGIALWMQVGSVAEARAAVSLGVDALIVQGAEAGGHNRAEASTMTLFPRIRRLFPDLPLLAAGGISDGTTMAAALVLGADAVWCGSRFLASEEANAHATYKERVTSADVGDTAILAIYGPEWPDQPMRAILNGGAREALGREAQASLAAQGKMAGKTRLNGQEIPVPRYSAILPTPDFEGDIDQVCLTAGQGVGNITAILPAAEIVRQMTREAEAALARLARTDEAA</sequence>
<dbReference type="PANTHER" id="PTHR32332:SF20">
    <property type="entry name" value="2-NITROPROPANE DIOXYGENASE-LIKE PROTEIN"/>
    <property type="match status" value="1"/>
</dbReference>
<dbReference type="GO" id="GO:0004497">
    <property type="term" value="F:monooxygenase activity"/>
    <property type="evidence" value="ECO:0007669"/>
    <property type="project" value="UniProtKB-KW"/>
</dbReference>
<dbReference type="InterPro" id="IPR004136">
    <property type="entry name" value="NMO"/>
</dbReference>
<evidence type="ECO:0000256" key="1">
    <source>
        <dbReference type="ARBA" id="ARBA00022630"/>
    </source>
</evidence>
<keyword evidence="2" id="KW-0288">FMN</keyword>
<evidence type="ECO:0000313" key="6">
    <source>
        <dbReference type="Proteomes" id="UP000825799"/>
    </source>
</evidence>
<dbReference type="SUPFAM" id="SSF51412">
    <property type="entry name" value="Inosine monophosphate dehydrogenase (IMPDH)"/>
    <property type="match status" value="1"/>
</dbReference>
<keyword evidence="1" id="KW-0285">Flavoprotein</keyword>
<gene>
    <name evidence="5" type="ORF">K1X15_16560</name>
</gene>
<evidence type="ECO:0000256" key="4">
    <source>
        <dbReference type="SAM" id="SignalP"/>
    </source>
</evidence>
<dbReference type="RefSeq" id="WP_220304697.1">
    <property type="nucleotide sequence ID" value="NZ_CP080590.1"/>
</dbReference>
<dbReference type="InterPro" id="IPR013785">
    <property type="entry name" value="Aldolase_TIM"/>
</dbReference>
<keyword evidence="3" id="KW-0560">Oxidoreductase</keyword>
<feature type="signal peptide" evidence="4">
    <location>
        <begin position="1"/>
        <end position="30"/>
    </location>
</feature>
<evidence type="ECO:0000256" key="3">
    <source>
        <dbReference type="ARBA" id="ARBA00023002"/>
    </source>
</evidence>
<evidence type="ECO:0000256" key="2">
    <source>
        <dbReference type="ARBA" id="ARBA00022643"/>
    </source>
</evidence>
<feature type="chain" id="PRO_5046798828" evidence="4">
    <location>
        <begin position="31"/>
        <end position="336"/>
    </location>
</feature>
<dbReference type="PANTHER" id="PTHR32332">
    <property type="entry name" value="2-NITROPROPANE DIOXYGENASE"/>
    <property type="match status" value="1"/>
</dbReference>
<reference evidence="5 6" key="1">
    <citation type="submission" date="2021-08" db="EMBL/GenBank/DDBJ databases">
        <title>Devosia salina sp. nov., isolated from the South China Sea sediment.</title>
        <authorList>
            <person name="Zhou Z."/>
        </authorList>
    </citation>
    <scope>NUCLEOTIDE SEQUENCE [LARGE SCALE GENOMIC DNA]</scope>
    <source>
        <strain evidence="5 6">SCS-3</strain>
    </source>
</reference>
<accession>A0ABX8WHM3</accession>
<protein>
    <submittedName>
        <fullName evidence="5">Nitronate monooxygenase</fullName>
    </submittedName>
</protein>
<dbReference type="Proteomes" id="UP000825799">
    <property type="component" value="Chromosome"/>
</dbReference>
<evidence type="ECO:0000313" key="5">
    <source>
        <dbReference type="EMBL" id="QYO76207.1"/>
    </source>
</evidence>
<dbReference type="EMBL" id="CP080590">
    <property type="protein sequence ID" value="QYO76207.1"/>
    <property type="molecule type" value="Genomic_DNA"/>
</dbReference>
<name>A0ABX8WHM3_9HYPH</name>
<organism evidence="5 6">
    <name type="scientific">Devosia salina</name>
    <dbReference type="NCBI Taxonomy" id="2860336"/>
    <lineage>
        <taxon>Bacteria</taxon>
        <taxon>Pseudomonadati</taxon>
        <taxon>Pseudomonadota</taxon>
        <taxon>Alphaproteobacteria</taxon>
        <taxon>Hyphomicrobiales</taxon>
        <taxon>Devosiaceae</taxon>
        <taxon>Devosia</taxon>
    </lineage>
</organism>
<dbReference type="Pfam" id="PF03060">
    <property type="entry name" value="NMO"/>
    <property type="match status" value="2"/>
</dbReference>
<proteinExistence type="predicted"/>
<dbReference type="Gene3D" id="3.20.20.70">
    <property type="entry name" value="Aldolase class I"/>
    <property type="match status" value="1"/>
</dbReference>
<keyword evidence="4" id="KW-0732">Signal</keyword>
<keyword evidence="5" id="KW-0503">Monooxygenase</keyword>
<dbReference type="CDD" id="cd04730">
    <property type="entry name" value="NPD_like"/>
    <property type="match status" value="1"/>
</dbReference>